<dbReference type="GO" id="GO:0140096">
    <property type="term" value="F:catalytic activity, acting on a protein"/>
    <property type="evidence" value="ECO:0007669"/>
    <property type="project" value="UniProtKB-ARBA"/>
</dbReference>
<dbReference type="GO" id="GO:0016757">
    <property type="term" value="F:glycosyltransferase activity"/>
    <property type="evidence" value="ECO:0007669"/>
    <property type="project" value="UniProtKB-KW"/>
</dbReference>
<keyword evidence="12" id="KW-0808">Transferase</keyword>
<comment type="miscellaneous">
    <text evidence="9">This function is generally fulfilled by the C-terminal part of HisG, which is missing in some bacteria such as this one.</text>
</comment>
<keyword evidence="6 9" id="KW-0028">Amino-acid biosynthesis</keyword>
<dbReference type="PATRIC" id="fig|1423784.4.peg.2248"/>
<evidence type="ECO:0000256" key="1">
    <source>
        <dbReference type="ARBA" id="ARBA00004496"/>
    </source>
</evidence>
<dbReference type="HAMAP" id="MF_00125">
    <property type="entry name" value="HisZ"/>
    <property type="match status" value="1"/>
</dbReference>
<keyword evidence="5 9" id="KW-0963">Cytoplasm</keyword>
<protein>
    <recommendedName>
        <fullName evidence="4 9">ATP phosphoribosyltransferase regulatory subunit</fullName>
    </recommendedName>
</protein>
<dbReference type="PIRSF" id="PIRSF001549">
    <property type="entry name" value="His-tRNA_synth"/>
    <property type="match status" value="1"/>
</dbReference>
<comment type="function">
    <text evidence="8 9">Required for the first step of histidine biosynthesis. May allow the feedback regulation of ATP phosphoribosyltransferase activity by histidine.</text>
</comment>
<comment type="pathway">
    <text evidence="2 9">Amino-acid biosynthesis; L-histidine biosynthesis; L-histidine from 5-phospho-alpha-D-ribose 1-diphosphate: step 1/9.</text>
</comment>
<feature type="binding site" evidence="10">
    <location>
        <position position="124"/>
    </location>
    <ligand>
        <name>L-histidine</name>
        <dbReference type="ChEBI" id="CHEBI:57595"/>
    </ligand>
</feature>
<dbReference type="InterPro" id="IPR045864">
    <property type="entry name" value="aa-tRNA-synth_II/BPL/LPL"/>
</dbReference>
<evidence type="ECO:0000256" key="2">
    <source>
        <dbReference type="ARBA" id="ARBA00004667"/>
    </source>
</evidence>
<keyword evidence="12" id="KW-0328">Glycosyltransferase</keyword>
<evidence type="ECO:0000313" key="13">
    <source>
        <dbReference type="Proteomes" id="UP000051957"/>
    </source>
</evidence>
<dbReference type="GO" id="GO:0006427">
    <property type="term" value="P:histidyl-tRNA aminoacylation"/>
    <property type="evidence" value="ECO:0007669"/>
    <property type="project" value="TreeGrafter"/>
</dbReference>
<dbReference type="InterPro" id="IPR041715">
    <property type="entry name" value="HisRS-like_core"/>
</dbReference>
<reference evidence="12 13" key="1">
    <citation type="journal article" date="2015" name="Genome Announc.">
        <title>Expanding the biotechnology potential of lactobacilli through comparative genomics of 213 strains and associated genera.</title>
        <authorList>
            <person name="Sun Z."/>
            <person name="Harris H.M."/>
            <person name="McCann A."/>
            <person name="Guo C."/>
            <person name="Argimon S."/>
            <person name="Zhang W."/>
            <person name="Yang X."/>
            <person name="Jeffery I.B."/>
            <person name="Cooney J.C."/>
            <person name="Kagawa T.F."/>
            <person name="Liu W."/>
            <person name="Song Y."/>
            <person name="Salvetti E."/>
            <person name="Wrobel A."/>
            <person name="Rasinkangas P."/>
            <person name="Parkhill J."/>
            <person name="Rea M.C."/>
            <person name="O'Sullivan O."/>
            <person name="Ritari J."/>
            <person name="Douillard F.P."/>
            <person name="Paul Ross R."/>
            <person name="Yang R."/>
            <person name="Briner A.E."/>
            <person name="Felis G.E."/>
            <person name="de Vos W.M."/>
            <person name="Barrangou R."/>
            <person name="Klaenhammer T.R."/>
            <person name="Caufield P.W."/>
            <person name="Cui Y."/>
            <person name="Zhang H."/>
            <person name="O'Toole P.W."/>
        </authorList>
    </citation>
    <scope>NUCLEOTIDE SEQUENCE [LARGE SCALE GENOMIC DNA]</scope>
    <source>
        <strain evidence="12 13">DSM 5707</strain>
    </source>
</reference>
<dbReference type="Proteomes" id="UP000051957">
    <property type="component" value="Unassembled WGS sequence"/>
</dbReference>
<evidence type="ECO:0000259" key="11">
    <source>
        <dbReference type="Pfam" id="PF13393"/>
    </source>
</evidence>
<evidence type="ECO:0000256" key="9">
    <source>
        <dbReference type="HAMAP-Rule" id="MF_00125"/>
    </source>
</evidence>
<dbReference type="AlphaFoldDB" id="A0A0R1Z3W7"/>
<evidence type="ECO:0000256" key="7">
    <source>
        <dbReference type="ARBA" id="ARBA00023102"/>
    </source>
</evidence>
<dbReference type="GO" id="GO:0005737">
    <property type="term" value="C:cytoplasm"/>
    <property type="evidence" value="ECO:0007669"/>
    <property type="project" value="UniProtKB-SubCell"/>
</dbReference>
<evidence type="ECO:0000256" key="6">
    <source>
        <dbReference type="ARBA" id="ARBA00022605"/>
    </source>
</evidence>
<dbReference type="InterPro" id="IPR004517">
    <property type="entry name" value="HisZ"/>
</dbReference>
<gene>
    <name evidence="9" type="primary">hisZ</name>
    <name evidence="12" type="ORF">FC51_GL002206</name>
</gene>
<dbReference type="SUPFAM" id="SSF55681">
    <property type="entry name" value="Class II aaRS and biotin synthetases"/>
    <property type="match status" value="1"/>
</dbReference>
<dbReference type="InterPro" id="IPR004516">
    <property type="entry name" value="HisRS/HisZ"/>
</dbReference>
<dbReference type="GO" id="GO:0004821">
    <property type="term" value="F:histidine-tRNA ligase activity"/>
    <property type="evidence" value="ECO:0007669"/>
    <property type="project" value="TreeGrafter"/>
</dbReference>
<comment type="caution">
    <text evidence="12">The sequence shown here is derived from an EMBL/GenBank/DDBJ whole genome shotgun (WGS) entry which is preliminary data.</text>
</comment>
<dbReference type="EMBL" id="AZGK01000007">
    <property type="protein sequence ID" value="KRM46377.1"/>
    <property type="molecule type" value="Genomic_DNA"/>
</dbReference>
<comment type="similarity">
    <text evidence="3 9">Belongs to the class-II aminoacyl-tRNA synthetase family. HisZ subfamily.</text>
</comment>
<comment type="subcellular location">
    <subcellularLocation>
        <location evidence="1 9">Cytoplasm</location>
    </subcellularLocation>
</comment>
<feature type="binding site" evidence="10">
    <location>
        <begin position="82"/>
        <end position="84"/>
    </location>
    <ligand>
        <name>L-histidine</name>
        <dbReference type="ChEBI" id="CHEBI:57595"/>
    </ligand>
</feature>
<evidence type="ECO:0000256" key="4">
    <source>
        <dbReference type="ARBA" id="ARBA00020397"/>
    </source>
</evidence>
<comment type="subunit">
    <text evidence="9">Heteromultimer composed of HisG and HisZ subunits.</text>
</comment>
<dbReference type="UniPathway" id="UPA00031">
    <property type="reaction ID" value="UER00006"/>
</dbReference>
<name>A0A0R1Z3W7_9LACO</name>
<evidence type="ECO:0000256" key="3">
    <source>
        <dbReference type="ARBA" id="ARBA00005539"/>
    </source>
</evidence>
<keyword evidence="7 9" id="KW-0368">Histidine biosynthesis</keyword>
<proteinExistence type="inferred from homology"/>
<accession>A0A0R1Z3W7</accession>
<evidence type="ECO:0000256" key="5">
    <source>
        <dbReference type="ARBA" id="ARBA00022490"/>
    </source>
</evidence>
<dbReference type="CDD" id="cd00773">
    <property type="entry name" value="HisRS-like_core"/>
    <property type="match status" value="1"/>
</dbReference>
<dbReference type="PANTHER" id="PTHR43707:SF6">
    <property type="entry name" value="ATP PHOSPHORIBOSYLTRANSFERASE REGULATORY SUBUNIT"/>
    <property type="match status" value="1"/>
</dbReference>
<dbReference type="PANTHER" id="PTHR43707">
    <property type="entry name" value="HISTIDYL-TRNA SYNTHETASE"/>
    <property type="match status" value="1"/>
</dbReference>
<dbReference type="Pfam" id="PF13393">
    <property type="entry name" value="tRNA-synt_His"/>
    <property type="match status" value="1"/>
</dbReference>
<feature type="domain" description="Class II Histidinyl-tRNA synthetase (HisRS)-like catalytic core" evidence="11">
    <location>
        <begin position="14"/>
        <end position="320"/>
    </location>
</feature>
<dbReference type="Gene3D" id="3.30.930.10">
    <property type="entry name" value="Bira Bifunctional Protein, Domain 2"/>
    <property type="match status" value="1"/>
</dbReference>
<evidence type="ECO:0000313" key="12">
    <source>
        <dbReference type="EMBL" id="KRM46377.1"/>
    </source>
</evidence>
<feature type="binding site" evidence="10">
    <location>
        <position position="128"/>
    </location>
    <ligand>
        <name>L-histidine</name>
        <dbReference type="ChEBI" id="CHEBI:57595"/>
    </ligand>
</feature>
<feature type="binding site" evidence="10">
    <location>
        <position position="110"/>
    </location>
    <ligand>
        <name>L-histidine</name>
        <dbReference type="ChEBI" id="CHEBI:57595"/>
    </ligand>
</feature>
<evidence type="ECO:0000256" key="10">
    <source>
        <dbReference type="PIRSR" id="PIRSR001549-1"/>
    </source>
</evidence>
<dbReference type="GO" id="GO:0000105">
    <property type="term" value="P:L-histidine biosynthetic process"/>
    <property type="evidence" value="ECO:0007669"/>
    <property type="project" value="UniProtKB-UniRule"/>
</dbReference>
<evidence type="ECO:0000256" key="8">
    <source>
        <dbReference type="ARBA" id="ARBA00025246"/>
    </source>
</evidence>
<feature type="binding site" evidence="10">
    <location>
        <begin position="273"/>
        <end position="274"/>
    </location>
    <ligand>
        <name>L-histidine</name>
        <dbReference type="ChEBI" id="CHEBI:57595"/>
    </ligand>
</feature>
<organism evidence="12 13">
    <name type="scientific">Lentilactobacillus parabuchneri DSM 5707 = NBRC 107865</name>
    <dbReference type="NCBI Taxonomy" id="1423784"/>
    <lineage>
        <taxon>Bacteria</taxon>
        <taxon>Bacillati</taxon>
        <taxon>Bacillota</taxon>
        <taxon>Bacilli</taxon>
        <taxon>Lactobacillales</taxon>
        <taxon>Lactobacillaceae</taxon>
        <taxon>Lentilactobacillus</taxon>
    </lineage>
</organism>
<sequence>MGSDGMKNKNLPSGTRDELGVQAEVKESIENKLFKNFRNRGFRKLTTPVLEYSDVFQPLNADNYRPYQLLDDQGEPLVLRPDLTLPVARVMATTGVDLPVKWYYGGDVFRVKKQLSGSYNQLTQAGIEIVGYRGLKADWECLDVALSGCREMAIKNVTVELSHAKFVAVVVDQLGLPEATGDSLKQALFNKDLSKFDSLIAPLKQSDFGDFLQEWPWLFGDFDQVMEVVDRLPEIPALQPIISDLQSTAQFINEMYPDDTVTVDLSIPSPQQYYTGMAFRGFTEQSADYLFSGGRYDDLLTNFQKVKTSAVGVAFDVDSLVERTALPADTPQSLIFFNDDQWEAAVETLAKTPNSTLCLTNDREAAKRLAASNGSQLIDLTKQVK</sequence>